<gene>
    <name evidence="2" type="ORF">MOVS_10755</name>
    <name evidence="3" type="ORF">NCTC11227_02265</name>
</gene>
<keyword evidence="2" id="KW-0614">Plasmid</keyword>
<reference evidence="3 5" key="2">
    <citation type="submission" date="2018-06" db="EMBL/GenBank/DDBJ databases">
        <authorList>
            <consortium name="Pathogen Informatics"/>
            <person name="Doyle S."/>
        </authorList>
    </citation>
    <scope>NUCLEOTIDE SEQUENCE [LARGE SCALE GENOMIC DNA]</scope>
    <source>
        <strain evidence="3 5">NCTC11227</strain>
    </source>
</reference>
<accession>A0A378QCE6</accession>
<evidence type="ECO:0000313" key="3">
    <source>
        <dbReference type="EMBL" id="STY98589.1"/>
    </source>
</evidence>
<geneLocation type="plasmid" evidence="4">
    <name>pmov1</name>
</geneLocation>
<dbReference type="EMBL" id="UGPW01000002">
    <property type="protein sequence ID" value="STY98589.1"/>
    <property type="molecule type" value="Genomic_DNA"/>
</dbReference>
<dbReference type="KEGG" id="moi:MOVS_10755"/>
<name>A0A378QCE6_9GAMM</name>
<dbReference type="AlphaFoldDB" id="A0A378QCE6"/>
<evidence type="ECO:0000313" key="4">
    <source>
        <dbReference type="Proteomes" id="UP000076765"/>
    </source>
</evidence>
<dbReference type="RefSeq" id="WP_063515077.1">
    <property type="nucleotide sequence ID" value="NZ_CP011159.1"/>
</dbReference>
<evidence type="ECO:0000313" key="2">
    <source>
        <dbReference type="EMBL" id="ANB92567.1"/>
    </source>
</evidence>
<keyword evidence="4" id="KW-1185">Reference proteome</keyword>
<dbReference type="Proteomes" id="UP000076765">
    <property type="component" value="Plasmid pMOV1"/>
</dbReference>
<evidence type="ECO:0000256" key="1">
    <source>
        <dbReference type="SAM" id="Phobius"/>
    </source>
</evidence>
<feature type="transmembrane region" description="Helical" evidence="1">
    <location>
        <begin position="6"/>
        <end position="24"/>
    </location>
</feature>
<protein>
    <submittedName>
        <fullName evidence="3">Uncharacterized protein</fullName>
    </submittedName>
</protein>
<proteinExistence type="predicted"/>
<dbReference type="Proteomes" id="UP000255102">
    <property type="component" value="Unassembled WGS sequence"/>
</dbReference>
<geneLocation type="plasmid" evidence="2">
    <name>pMOV1</name>
</geneLocation>
<sequence>MNLDQFNFHWLFIILAFWCFYTVFKPSKKYHKIDKFLRYANGLLGVVCLALSIWLTYHFNYVNSGYANIAKITLHTCTKDSKTIEQEQDCEYIGAITYRPYMRELIINTTPLYPILNCPVYAGNCMKEKIYIDKGNVKSLIQLIE</sequence>
<keyword evidence="1" id="KW-0812">Transmembrane</keyword>
<organism evidence="3 5">
    <name type="scientific">Moraxella ovis</name>
    <dbReference type="NCBI Taxonomy" id="29433"/>
    <lineage>
        <taxon>Bacteria</taxon>
        <taxon>Pseudomonadati</taxon>
        <taxon>Pseudomonadota</taxon>
        <taxon>Gammaproteobacteria</taxon>
        <taxon>Moraxellales</taxon>
        <taxon>Moraxellaceae</taxon>
        <taxon>Moraxella</taxon>
    </lineage>
</organism>
<dbReference type="EMBL" id="CP011159">
    <property type="protein sequence ID" value="ANB92567.1"/>
    <property type="molecule type" value="Genomic_DNA"/>
</dbReference>
<keyword evidence="1" id="KW-1133">Transmembrane helix</keyword>
<feature type="transmembrane region" description="Helical" evidence="1">
    <location>
        <begin position="36"/>
        <end position="57"/>
    </location>
</feature>
<evidence type="ECO:0000313" key="5">
    <source>
        <dbReference type="Proteomes" id="UP000255102"/>
    </source>
</evidence>
<keyword evidence="1" id="KW-0472">Membrane</keyword>
<reference evidence="2 4" key="1">
    <citation type="submission" date="2015-04" db="EMBL/GenBank/DDBJ databases">
        <authorList>
            <person name="Calcutt M.J."/>
            <person name="Foecking M.F."/>
        </authorList>
    </citation>
    <scope>NUCLEOTIDE SEQUENCE [LARGE SCALE GENOMIC DNA]</scope>
    <source>
        <strain evidence="2 4">199/55</strain>
        <plasmid evidence="4">pmov1</plasmid>
        <plasmid evidence="2">pMOV1</plasmid>
    </source>
</reference>